<sequence length="413" mass="44177">MEADEGAGAGAAATVISDPIRVGDLVSVEARTYPGINKQGGVGRVERIHGDATMDVKFVLGGRENNVEARFVHKETNLDNDRTAAAARSRRARRRASAPPLFAASVVANAAADSANEDDNDAMEMEDALVSNFERTIQLHSEGFSSGFPAASATQDPGVQTCEAATMDVAQRTAAPCFTVGQIVQVEARTQPGVNKHGGTGRVVRVNGNGSYDVKYVLGGGEKGVEARYVSASGSGDAASESRKRRPSLAHNNNKRLPRDRTNTMSTAAAAERTAKKARVESFGTKQSVTLAAPPQPPLLPSFARSNLSEQQDEVESKEACQPQLEAPFPATVAHGGLAPAPADPRVVARHTSFRQIVSKVFRSQQSDVLEADKLLGLINVEYEENASFSPQEFEKHVMQLDLENRVMIRSKD</sequence>
<organism evidence="3 4">
    <name type="scientific">Durusdinium trenchii</name>
    <dbReference type="NCBI Taxonomy" id="1381693"/>
    <lineage>
        <taxon>Eukaryota</taxon>
        <taxon>Sar</taxon>
        <taxon>Alveolata</taxon>
        <taxon>Dinophyceae</taxon>
        <taxon>Suessiales</taxon>
        <taxon>Symbiodiniaceae</taxon>
        <taxon>Durusdinium</taxon>
    </lineage>
</organism>
<proteinExistence type="predicted"/>
<comment type="caution">
    <text evidence="3">The sequence shown here is derived from an EMBL/GenBank/DDBJ whole genome shotgun (WGS) entry which is preliminary data.</text>
</comment>
<reference evidence="3 4" key="1">
    <citation type="submission" date="2024-02" db="EMBL/GenBank/DDBJ databases">
        <authorList>
            <person name="Chen Y."/>
            <person name="Shah S."/>
            <person name="Dougan E. K."/>
            <person name="Thang M."/>
            <person name="Chan C."/>
        </authorList>
    </citation>
    <scope>NUCLEOTIDE SEQUENCE [LARGE SCALE GENOMIC DNA]</scope>
</reference>
<feature type="compositionally biased region" description="Basic residues" evidence="1">
    <location>
        <begin position="243"/>
        <end position="256"/>
    </location>
</feature>
<evidence type="ECO:0000256" key="1">
    <source>
        <dbReference type="SAM" id="MobiDB-lite"/>
    </source>
</evidence>
<gene>
    <name evidence="3" type="ORF">SCF082_LOCUS26109</name>
</gene>
<accession>A0ABP0M4E4</accession>
<dbReference type="EMBL" id="CAXAMM010019741">
    <property type="protein sequence ID" value="CAK9046364.1"/>
    <property type="molecule type" value="Genomic_DNA"/>
</dbReference>
<feature type="region of interest" description="Disordered" evidence="1">
    <location>
        <begin position="233"/>
        <end position="266"/>
    </location>
</feature>
<name>A0ABP0M4E4_9DINO</name>
<evidence type="ECO:0000313" key="4">
    <source>
        <dbReference type="Proteomes" id="UP001642464"/>
    </source>
</evidence>
<dbReference type="InterPro" id="IPR056575">
    <property type="entry name" value="WH_MCM3_C"/>
</dbReference>
<feature type="domain" description="MCM3-like winged helix" evidence="2">
    <location>
        <begin position="349"/>
        <end position="410"/>
    </location>
</feature>
<feature type="non-terminal residue" evidence="3">
    <location>
        <position position="413"/>
    </location>
</feature>
<evidence type="ECO:0000259" key="2">
    <source>
        <dbReference type="Pfam" id="PF23191"/>
    </source>
</evidence>
<dbReference type="Pfam" id="PF23191">
    <property type="entry name" value="WHD_MCM3_C"/>
    <property type="match status" value="1"/>
</dbReference>
<dbReference type="Proteomes" id="UP001642464">
    <property type="component" value="Unassembled WGS sequence"/>
</dbReference>
<evidence type="ECO:0000313" key="3">
    <source>
        <dbReference type="EMBL" id="CAK9046364.1"/>
    </source>
</evidence>
<keyword evidence="4" id="KW-1185">Reference proteome</keyword>
<protein>
    <recommendedName>
        <fullName evidence="2">MCM3-like winged helix domain-containing protein</fullName>
    </recommendedName>
</protein>